<keyword evidence="4" id="KW-0804">Transcription</keyword>
<evidence type="ECO:0000256" key="2">
    <source>
        <dbReference type="ARBA" id="ARBA00023015"/>
    </source>
</evidence>
<dbReference type="InterPro" id="IPR003441">
    <property type="entry name" value="NAC-dom"/>
</dbReference>
<reference evidence="9 10" key="1">
    <citation type="journal article" date="2017" name="Nature">
        <title>The Apostasia genome and the evolution of orchids.</title>
        <authorList>
            <person name="Zhang G.Q."/>
            <person name="Liu K.W."/>
            <person name="Li Z."/>
            <person name="Lohaus R."/>
            <person name="Hsiao Y.Y."/>
            <person name="Niu S.C."/>
            <person name="Wang J.Y."/>
            <person name="Lin Y.C."/>
            <person name="Xu Q."/>
            <person name="Chen L.J."/>
            <person name="Yoshida K."/>
            <person name="Fujiwara S."/>
            <person name="Wang Z.W."/>
            <person name="Zhang Y.Q."/>
            <person name="Mitsuda N."/>
            <person name="Wang M."/>
            <person name="Liu G.H."/>
            <person name="Pecoraro L."/>
            <person name="Huang H.X."/>
            <person name="Xiao X.J."/>
            <person name="Lin M."/>
            <person name="Wu X.Y."/>
            <person name="Wu W.L."/>
            <person name="Chen Y.Y."/>
            <person name="Chang S.B."/>
            <person name="Sakamoto S."/>
            <person name="Ohme-Takagi M."/>
            <person name="Yagi M."/>
            <person name="Zeng S.J."/>
            <person name="Shen C.Y."/>
            <person name="Yeh C.M."/>
            <person name="Luo Y.B."/>
            <person name="Tsai W.C."/>
            <person name="Van de Peer Y."/>
            <person name="Liu Z.J."/>
        </authorList>
    </citation>
    <scope>NUCLEOTIDE SEQUENCE [LARGE SCALE GENOMIC DNA]</scope>
    <source>
        <strain evidence="10">cv. Shenzhen</strain>
        <tissue evidence="9">Stem</tissue>
    </source>
</reference>
<dbReference type="EMBL" id="KZ452001">
    <property type="protein sequence ID" value="PKA53040.1"/>
    <property type="molecule type" value="Genomic_DNA"/>
</dbReference>
<dbReference type="PANTHER" id="PTHR31744:SF210">
    <property type="entry name" value="NAC DOMAIN-CONTAINING PROTEIN 86-LIKE"/>
    <property type="match status" value="1"/>
</dbReference>
<dbReference type="Gene3D" id="2.170.150.80">
    <property type="entry name" value="NAC domain"/>
    <property type="match status" value="1"/>
</dbReference>
<evidence type="ECO:0000313" key="10">
    <source>
        <dbReference type="Proteomes" id="UP000236161"/>
    </source>
</evidence>
<evidence type="ECO:0000259" key="8">
    <source>
        <dbReference type="PROSITE" id="PS51005"/>
    </source>
</evidence>
<dbReference type="PROSITE" id="PS51005">
    <property type="entry name" value="NAC"/>
    <property type="match status" value="1"/>
</dbReference>
<dbReference type="Proteomes" id="UP000236161">
    <property type="component" value="Unassembled WGS sequence"/>
</dbReference>
<sequence>MVKEISGSNVPPPPPPRSSHLAPGFRFHPTDEELVSYYLKRKVTGQPIRVDAVAEVDLYKVEPWDLPARSRLRSRDMEWYFFTSLDRKYSNRSRTNRATEEGYWKTTGKDRPVRCRSRNVGMKKTLVYHAGRAPRGTRTNWVMHEYRLEDDDLSRAGNQQDGHVLCRVFQKSGPGPQNGAQYGAPFVEEEWERDEEEETNIVPVNEDGDDALVNPASPNYFHVGDFLQNQELSIQDVDDVPLAANFGEQEIGSNAEDPSISLDDILKDQCSVDDVPGDADFLSIEDVSFFSKLKDENDLEYLSKDQSRDNACMPLDDSYFVGTSYISNEFPTSLPCKGEDDPLDIVEKCNVIPGKYVVGNTLDTEIGNQLDQLKKFPNTLNDKDLKSSVPPCHVPSEYSSCQLVDDNSLFYEAVNRDISFLEAGLENETSLLPIADFDGVDDFIAYYDAMDNLHYAPLDSCQPEFKSVHSSSKVQPNPVGYDILMAFPRFQALCIFFLNFIGLKWGYYDVLQVAGNSASCHVEADVQEGSEKYASLVMAPNVPDPSSVFHGNLTTDVDLKDHCNKTITKRLANFLGSISAPPAFANEPCMMGKAAQISAASSGSFHVTAGWIRIQNMNSENWMLHKDEKTHLLVSYGVDGSLVTKSLRDEPMTKSNAGLLSLLFRGGFSLFFLSALMLVFSYKVGVFVYNL</sequence>
<name>A0A2I0ABX2_9ASPA</name>
<keyword evidence="7" id="KW-1133">Transmembrane helix</keyword>
<feature type="transmembrane region" description="Helical" evidence="7">
    <location>
        <begin position="662"/>
        <end position="682"/>
    </location>
</feature>
<evidence type="ECO:0000256" key="6">
    <source>
        <dbReference type="SAM" id="MobiDB-lite"/>
    </source>
</evidence>
<keyword evidence="2" id="KW-0805">Transcription regulation</keyword>
<evidence type="ECO:0000256" key="5">
    <source>
        <dbReference type="ARBA" id="ARBA00023242"/>
    </source>
</evidence>
<evidence type="ECO:0000256" key="3">
    <source>
        <dbReference type="ARBA" id="ARBA00023125"/>
    </source>
</evidence>
<dbReference type="SUPFAM" id="SSF101941">
    <property type="entry name" value="NAC domain"/>
    <property type="match status" value="1"/>
</dbReference>
<organism evidence="9 10">
    <name type="scientific">Apostasia shenzhenica</name>
    <dbReference type="NCBI Taxonomy" id="1088818"/>
    <lineage>
        <taxon>Eukaryota</taxon>
        <taxon>Viridiplantae</taxon>
        <taxon>Streptophyta</taxon>
        <taxon>Embryophyta</taxon>
        <taxon>Tracheophyta</taxon>
        <taxon>Spermatophyta</taxon>
        <taxon>Magnoliopsida</taxon>
        <taxon>Liliopsida</taxon>
        <taxon>Asparagales</taxon>
        <taxon>Orchidaceae</taxon>
        <taxon>Apostasioideae</taxon>
        <taxon>Apostasia</taxon>
    </lineage>
</organism>
<dbReference type="InterPro" id="IPR036093">
    <property type="entry name" value="NAC_dom_sf"/>
</dbReference>
<evidence type="ECO:0000256" key="1">
    <source>
        <dbReference type="ARBA" id="ARBA00004123"/>
    </source>
</evidence>
<dbReference type="GO" id="GO:0003677">
    <property type="term" value="F:DNA binding"/>
    <property type="evidence" value="ECO:0007669"/>
    <property type="project" value="UniProtKB-KW"/>
</dbReference>
<keyword evidence="3" id="KW-0238">DNA-binding</keyword>
<dbReference type="FunFam" id="2.170.150.80:FF:000002">
    <property type="entry name" value="Nac domain-containing protein 86"/>
    <property type="match status" value="1"/>
</dbReference>
<keyword evidence="10" id="KW-1185">Reference proteome</keyword>
<proteinExistence type="predicted"/>
<evidence type="ECO:0000313" key="9">
    <source>
        <dbReference type="EMBL" id="PKA53040.1"/>
    </source>
</evidence>
<feature type="domain" description="NAC" evidence="8">
    <location>
        <begin position="21"/>
        <end position="171"/>
    </location>
</feature>
<dbReference type="STRING" id="1088818.A0A2I0ABX2"/>
<dbReference type="OrthoDB" id="777252at2759"/>
<evidence type="ECO:0000256" key="7">
    <source>
        <dbReference type="SAM" id="Phobius"/>
    </source>
</evidence>
<dbReference type="PANTHER" id="PTHR31744">
    <property type="entry name" value="PROTEIN CUP-SHAPED COTYLEDON 2-RELATED"/>
    <property type="match status" value="1"/>
</dbReference>
<comment type="subcellular location">
    <subcellularLocation>
        <location evidence="1">Nucleus</location>
    </subcellularLocation>
</comment>
<evidence type="ECO:0000256" key="4">
    <source>
        <dbReference type="ARBA" id="ARBA00023163"/>
    </source>
</evidence>
<gene>
    <name evidence="9" type="primary">NAC078</name>
    <name evidence="9" type="ORF">AXF42_Ash002021</name>
</gene>
<keyword evidence="7" id="KW-0812">Transmembrane</keyword>
<keyword evidence="5" id="KW-0539">Nucleus</keyword>
<accession>A0A2I0ABX2</accession>
<dbReference type="GO" id="GO:0006355">
    <property type="term" value="P:regulation of DNA-templated transcription"/>
    <property type="evidence" value="ECO:0007669"/>
    <property type="project" value="InterPro"/>
</dbReference>
<protein>
    <submittedName>
        <fullName evidence="9">NAC domain-containing protein 78</fullName>
    </submittedName>
</protein>
<dbReference type="Pfam" id="PF02365">
    <property type="entry name" value="NAM"/>
    <property type="match status" value="1"/>
</dbReference>
<feature type="region of interest" description="Disordered" evidence="6">
    <location>
        <begin position="1"/>
        <end position="24"/>
    </location>
</feature>
<dbReference type="GO" id="GO:0005634">
    <property type="term" value="C:nucleus"/>
    <property type="evidence" value="ECO:0007669"/>
    <property type="project" value="UniProtKB-SubCell"/>
</dbReference>
<keyword evidence="7" id="KW-0472">Membrane</keyword>
<dbReference type="AlphaFoldDB" id="A0A2I0ABX2"/>